<evidence type="ECO:0000313" key="6">
    <source>
        <dbReference type="EMBL" id="CAB3735044.1"/>
    </source>
</evidence>
<dbReference type="Gene3D" id="1.10.10.10">
    <property type="entry name" value="Winged helix-like DNA-binding domain superfamily/Winged helix DNA-binding domain"/>
    <property type="match status" value="1"/>
</dbReference>
<protein>
    <submittedName>
        <fullName evidence="6">HTH-type transcriptional regulator CynR</fullName>
    </submittedName>
</protein>
<dbReference type="GO" id="GO:0003677">
    <property type="term" value="F:DNA binding"/>
    <property type="evidence" value="ECO:0007669"/>
    <property type="project" value="UniProtKB-KW"/>
</dbReference>
<feature type="domain" description="HTH lysR-type" evidence="5">
    <location>
        <begin position="5"/>
        <end position="62"/>
    </location>
</feature>
<dbReference type="InterPro" id="IPR036390">
    <property type="entry name" value="WH_DNA-bd_sf"/>
</dbReference>
<dbReference type="InterPro" id="IPR036388">
    <property type="entry name" value="WH-like_DNA-bd_sf"/>
</dbReference>
<proteinExistence type="inferred from homology"/>
<dbReference type="Gene3D" id="3.40.190.290">
    <property type="match status" value="1"/>
</dbReference>
<dbReference type="InterPro" id="IPR005119">
    <property type="entry name" value="LysR_subst-bd"/>
</dbReference>
<evidence type="ECO:0000256" key="4">
    <source>
        <dbReference type="ARBA" id="ARBA00023163"/>
    </source>
</evidence>
<dbReference type="Pfam" id="PF03466">
    <property type="entry name" value="LysR_substrate"/>
    <property type="match status" value="1"/>
</dbReference>
<keyword evidence="2" id="KW-0805">Transcription regulation</keyword>
<dbReference type="GO" id="GO:0005829">
    <property type="term" value="C:cytosol"/>
    <property type="evidence" value="ECO:0007669"/>
    <property type="project" value="TreeGrafter"/>
</dbReference>
<evidence type="ECO:0000256" key="1">
    <source>
        <dbReference type="ARBA" id="ARBA00009437"/>
    </source>
</evidence>
<name>A0A6S7AT96_9BURK</name>
<keyword evidence="4" id="KW-0804">Transcription</keyword>
<dbReference type="RefSeq" id="WP_175125975.1">
    <property type="nucleotide sequence ID" value="NZ_CADIJM010000021.1"/>
</dbReference>
<dbReference type="PANTHER" id="PTHR30419:SF8">
    <property type="entry name" value="NITROGEN ASSIMILATION TRANSCRIPTIONAL ACTIVATOR-RELATED"/>
    <property type="match status" value="1"/>
</dbReference>
<dbReference type="GO" id="GO:0003700">
    <property type="term" value="F:DNA-binding transcription factor activity"/>
    <property type="evidence" value="ECO:0007669"/>
    <property type="project" value="InterPro"/>
</dbReference>
<comment type="similarity">
    <text evidence="1">Belongs to the LysR transcriptional regulatory family.</text>
</comment>
<keyword evidence="3" id="KW-0238">DNA-binding</keyword>
<dbReference type="InterPro" id="IPR050950">
    <property type="entry name" value="HTH-type_LysR_regulators"/>
</dbReference>
<keyword evidence="7" id="KW-1185">Reference proteome</keyword>
<sequence length="297" mass="32696">MRINYDLEDIRAFCCVARMGQYTSAAALLCVTTSALSRRIAKLESEIGGRLFERTTRSVVLTSIGRALYERVLPIVTQMDASLTEAARRARGHEGTLMVSTVASVGYSVLPNVLPEFYARHPQVYLSIRDGNATVTTGLVEEREVEFGITTPVSFGPTLEAERVATYGYNLVFAEGSALAPRSRKLSWKKLPGLPVVGLNPVSSTRLQIDSVLNARGLELPWTIEVDQLATMIGLVQSGNFVTIMPALFEAHGYGLKSIPVLDPDIARDVYIVRRRDSTPTPQGQYLMELVRAYLAR</sequence>
<organism evidence="6 7">
    <name type="scientific">Achromobacter animicus</name>
    <dbReference type="NCBI Taxonomy" id="1389935"/>
    <lineage>
        <taxon>Bacteria</taxon>
        <taxon>Pseudomonadati</taxon>
        <taxon>Pseudomonadota</taxon>
        <taxon>Betaproteobacteria</taxon>
        <taxon>Burkholderiales</taxon>
        <taxon>Alcaligenaceae</taxon>
        <taxon>Achromobacter</taxon>
    </lineage>
</organism>
<evidence type="ECO:0000256" key="2">
    <source>
        <dbReference type="ARBA" id="ARBA00023015"/>
    </source>
</evidence>
<dbReference type="SUPFAM" id="SSF46785">
    <property type="entry name" value="Winged helix' DNA-binding domain"/>
    <property type="match status" value="1"/>
</dbReference>
<dbReference type="InterPro" id="IPR000847">
    <property type="entry name" value="LysR_HTH_N"/>
</dbReference>
<gene>
    <name evidence="6" type="primary">cynR_10</name>
    <name evidence="6" type="ORF">LMG26690_05168</name>
</gene>
<evidence type="ECO:0000313" key="7">
    <source>
        <dbReference type="Proteomes" id="UP000494214"/>
    </source>
</evidence>
<reference evidence="6 7" key="1">
    <citation type="submission" date="2020-04" db="EMBL/GenBank/DDBJ databases">
        <authorList>
            <person name="De Canck E."/>
        </authorList>
    </citation>
    <scope>NUCLEOTIDE SEQUENCE [LARGE SCALE GENOMIC DNA]</scope>
    <source>
        <strain evidence="6 7">LMG 26690</strain>
    </source>
</reference>
<dbReference type="SUPFAM" id="SSF53850">
    <property type="entry name" value="Periplasmic binding protein-like II"/>
    <property type="match status" value="1"/>
</dbReference>
<evidence type="ECO:0000256" key="3">
    <source>
        <dbReference type="ARBA" id="ARBA00023125"/>
    </source>
</evidence>
<evidence type="ECO:0000259" key="5">
    <source>
        <dbReference type="PROSITE" id="PS50931"/>
    </source>
</evidence>
<dbReference type="Pfam" id="PF00126">
    <property type="entry name" value="HTH_1"/>
    <property type="match status" value="1"/>
</dbReference>
<dbReference type="PANTHER" id="PTHR30419">
    <property type="entry name" value="HTH-TYPE TRANSCRIPTIONAL REGULATOR YBHD"/>
    <property type="match status" value="1"/>
</dbReference>
<accession>A0A6S7AT96</accession>
<dbReference type="AlphaFoldDB" id="A0A6S7AT96"/>
<dbReference type="FunFam" id="1.10.10.10:FF:000001">
    <property type="entry name" value="LysR family transcriptional regulator"/>
    <property type="match status" value="1"/>
</dbReference>
<dbReference type="PROSITE" id="PS50931">
    <property type="entry name" value="HTH_LYSR"/>
    <property type="match status" value="1"/>
</dbReference>
<dbReference type="EMBL" id="CADIJM010000021">
    <property type="protein sequence ID" value="CAB3735044.1"/>
    <property type="molecule type" value="Genomic_DNA"/>
</dbReference>
<dbReference type="Proteomes" id="UP000494214">
    <property type="component" value="Unassembled WGS sequence"/>
</dbReference>